<evidence type="ECO:0000259" key="3">
    <source>
        <dbReference type="Pfam" id="PF08281"/>
    </source>
</evidence>
<dbReference type="Pfam" id="PF08281">
    <property type="entry name" value="Sigma70_r4_2"/>
    <property type="match status" value="1"/>
</dbReference>
<dbReference type="OrthoDB" id="9794372at2"/>
<dbReference type="SUPFAM" id="SSF88659">
    <property type="entry name" value="Sigma3 and sigma4 domains of RNA polymerase sigma factors"/>
    <property type="match status" value="1"/>
</dbReference>
<dbReference type="SUPFAM" id="SSF88946">
    <property type="entry name" value="Sigma2 domain of RNA polymerase sigma factors"/>
    <property type="match status" value="1"/>
</dbReference>
<dbReference type="GO" id="GO:0003677">
    <property type="term" value="F:DNA binding"/>
    <property type="evidence" value="ECO:0007669"/>
    <property type="project" value="InterPro"/>
</dbReference>
<dbReference type="SUPFAM" id="SSF54427">
    <property type="entry name" value="NTF2-like"/>
    <property type="match status" value="1"/>
</dbReference>
<reference evidence="4 5" key="1">
    <citation type="journal article" date="2015" name="Genome Announc.">
        <title>Genome Assemblies of Three Soil-Associated Devosia species: D. insulae, D. limi, and D. soli.</title>
        <authorList>
            <person name="Hassan Y.I."/>
            <person name="Lepp D."/>
            <person name="Zhou T."/>
        </authorList>
    </citation>
    <scope>NUCLEOTIDE SEQUENCE [LARGE SCALE GENOMIC DNA]</scope>
    <source>
        <strain evidence="4 5">DS-56</strain>
    </source>
</reference>
<dbReference type="InterPro" id="IPR013324">
    <property type="entry name" value="RNA_pol_sigma_r3/r4-like"/>
</dbReference>
<dbReference type="InterPro" id="IPR052704">
    <property type="entry name" value="ECF_Sigma-70_Domain"/>
</dbReference>
<comment type="caution">
    <text evidence="4">The sequence shown here is derived from an EMBL/GenBank/DDBJ whole genome shotgun (WGS) entry which is preliminary data.</text>
</comment>
<dbReference type="InterPro" id="IPR014284">
    <property type="entry name" value="RNA_pol_sigma-70_dom"/>
</dbReference>
<evidence type="ECO:0000256" key="1">
    <source>
        <dbReference type="ARBA" id="ARBA00011344"/>
    </source>
</evidence>
<dbReference type="InterPro" id="IPR032710">
    <property type="entry name" value="NTF2-like_dom_sf"/>
</dbReference>
<dbReference type="Gene3D" id="1.10.10.10">
    <property type="entry name" value="Winged helix-like DNA-binding domain superfamily/Winged helix DNA-binding domain"/>
    <property type="match status" value="1"/>
</dbReference>
<organism evidence="4 5">
    <name type="scientific">Devosia insulae DS-56</name>
    <dbReference type="NCBI Taxonomy" id="1116389"/>
    <lineage>
        <taxon>Bacteria</taxon>
        <taxon>Pseudomonadati</taxon>
        <taxon>Pseudomonadota</taxon>
        <taxon>Alphaproteobacteria</taxon>
        <taxon>Hyphomicrobiales</taxon>
        <taxon>Devosiaceae</taxon>
        <taxon>Devosia</taxon>
    </lineage>
</organism>
<evidence type="ECO:0000313" key="4">
    <source>
        <dbReference type="EMBL" id="OEO30020.1"/>
    </source>
</evidence>
<dbReference type="AlphaFoldDB" id="A0A1E5XN24"/>
<dbReference type="Gene3D" id="1.10.1740.10">
    <property type="match status" value="1"/>
</dbReference>
<protein>
    <submittedName>
        <fullName evidence="4">RNA polymerase subunit sigma-70</fullName>
    </submittedName>
</protein>
<dbReference type="InterPro" id="IPR036388">
    <property type="entry name" value="WH-like_DNA-bd_sf"/>
</dbReference>
<dbReference type="InterPro" id="IPR013325">
    <property type="entry name" value="RNA_pol_sigma_r2"/>
</dbReference>
<evidence type="ECO:0000259" key="2">
    <source>
        <dbReference type="Pfam" id="PF04542"/>
    </source>
</evidence>
<keyword evidence="5" id="KW-1185">Reference proteome</keyword>
<dbReference type="NCBIfam" id="TIGR02937">
    <property type="entry name" value="sigma70-ECF"/>
    <property type="match status" value="1"/>
</dbReference>
<dbReference type="PANTHER" id="PTHR30173">
    <property type="entry name" value="SIGMA 19 FACTOR"/>
    <property type="match status" value="1"/>
</dbReference>
<feature type="domain" description="RNA polymerase sigma-70 region 2" evidence="2">
    <location>
        <begin position="12"/>
        <end position="75"/>
    </location>
</feature>
<proteinExistence type="predicted"/>
<dbReference type="EMBL" id="LAJE02000237">
    <property type="protein sequence ID" value="OEO30020.1"/>
    <property type="molecule type" value="Genomic_DNA"/>
</dbReference>
<dbReference type="RefSeq" id="WP_069910762.1">
    <property type="nucleotide sequence ID" value="NZ_LAJE02000237.1"/>
</dbReference>
<feature type="domain" description="RNA polymerase sigma factor 70 region 4 type 2" evidence="3">
    <location>
        <begin position="108"/>
        <end position="158"/>
    </location>
</feature>
<dbReference type="Pfam" id="PF04542">
    <property type="entry name" value="Sigma70_r2"/>
    <property type="match status" value="1"/>
</dbReference>
<dbReference type="GO" id="GO:0006352">
    <property type="term" value="P:DNA-templated transcription initiation"/>
    <property type="evidence" value="ECO:0007669"/>
    <property type="project" value="InterPro"/>
</dbReference>
<dbReference type="PANTHER" id="PTHR30173:SF43">
    <property type="entry name" value="ECF RNA POLYMERASE SIGMA FACTOR SIGI-RELATED"/>
    <property type="match status" value="1"/>
</dbReference>
<dbReference type="Gene3D" id="3.10.450.50">
    <property type="match status" value="1"/>
</dbReference>
<name>A0A1E5XN24_9HYPH</name>
<dbReference type="Proteomes" id="UP000095463">
    <property type="component" value="Unassembled WGS sequence"/>
</dbReference>
<dbReference type="InterPro" id="IPR007627">
    <property type="entry name" value="RNA_pol_sigma70_r2"/>
</dbReference>
<dbReference type="GO" id="GO:0016987">
    <property type="term" value="F:sigma factor activity"/>
    <property type="evidence" value="ECO:0007669"/>
    <property type="project" value="InterPro"/>
</dbReference>
<sequence>MDDEKILARRFEADRGHLKRVAYRMLGSATEAEDAVQEAWLRLSRSDTSAVGNLSGWLTTVVARVCLDMLRTRKSRREEPLEQPATEAFDDKDDPEHALEMADSLGVALLVVLETLPPPERVAFVLHDMFDLPFEEIAPIVGRSTDAARQLASRARRRVKGGSDNFEPSRERHREVVTAYLRASRSGDLAALLAVLDPEVVLRADASAVPVGMALVARGAEVVARRALAGFMAEAQLALVGGEPAIVVLRAGAPFRVLRFTVADERVTGIEVLADADRLAGLEVTALN</sequence>
<dbReference type="InterPro" id="IPR013249">
    <property type="entry name" value="RNA_pol_sigma70_r4_t2"/>
</dbReference>
<evidence type="ECO:0000313" key="5">
    <source>
        <dbReference type="Proteomes" id="UP000095463"/>
    </source>
</evidence>
<comment type="subunit">
    <text evidence="1">Interacts transiently with the RNA polymerase catalytic core formed by RpoA, RpoB, RpoC and RpoZ (2 alpha, 1 beta, 1 beta' and 1 omega subunit) to form the RNA polymerase holoenzyme that can initiate transcription.</text>
</comment>
<accession>A0A1E5XN24</accession>
<gene>
    <name evidence="4" type="ORF">VW23_023310</name>
</gene>